<feature type="region of interest" description="Disordered" evidence="1">
    <location>
        <begin position="45"/>
        <end position="68"/>
    </location>
</feature>
<feature type="region of interest" description="Disordered" evidence="1">
    <location>
        <begin position="155"/>
        <end position="175"/>
    </location>
</feature>
<evidence type="ECO:0000313" key="2">
    <source>
        <dbReference type="EMBL" id="KAF0309873.1"/>
    </source>
</evidence>
<comment type="caution">
    <text evidence="2">The sequence shown here is derived from an EMBL/GenBank/DDBJ whole genome shotgun (WGS) entry which is preliminary data.</text>
</comment>
<evidence type="ECO:0000313" key="3">
    <source>
        <dbReference type="Proteomes" id="UP000440578"/>
    </source>
</evidence>
<feature type="region of interest" description="Disordered" evidence="1">
    <location>
        <begin position="1"/>
        <end position="31"/>
    </location>
</feature>
<organism evidence="2 3">
    <name type="scientific">Amphibalanus amphitrite</name>
    <name type="common">Striped barnacle</name>
    <name type="synonym">Balanus amphitrite</name>
    <dbReference type="NCBI Taxonomy" id="1232801"/>
    <lineage>
        <taxon>Eukaryota</taxon>
        <taxon>Metazoa</taxon>
        <taxon>Ecdysozoa</taxon>
        <taxon>Arthropoda</taxon>
        <taxon>Crustacea</taxon>
        <taxon>Multicrustacea</taxon>
        <taxon>Cirripedia</taxon>
        <taxon>Thoracica</taxon>
        <taxon>Thoracicalcarea</taxon>
        <taxon>Balanomorpha</taxon>
        <taxon>Balanoidea</taxon>
        <taxon>Balanidae</taxon>
        <taxon>Amphibalaninae</taxon>
        <taxon>Amphibalanus</taxon>
    </lineage>
</organism>
<proteinExistence type="predicted"/>
<dbReference type="AlphaFoldDB" id="A0A6A4WV45"/>
<evidence type="ECO:0000256" key="1">
    <source>
        <dbReference type="SAM" id="MobiDB-lite"/>
    </source>
</evidence>
<accession>A0A6A4WV45</accession>
<dbReference type="OrthoDB" id="6130045at2759"/>
<name>A0A6A4WV45_AMPAM</name>
<dbReference type="EMBL" id="VIIS01000367">
    <property type="protein sequence ID" value="KAF0309873.1"/>
    <property type="molecule type" value="Genomic_DNA"/>
</dbReference>
<protein>
    <submittedName>
        <fullName evidence="2">Uncharacterized protein</fullName>
    </submittedName>
</protein>
<gene>
    <name evidence="2" type="ORF">FJT64_019049</name>
</gene>
<sequence length="199" mass="20579">MSSAEGPRISVSGSAPARSPSRESLRTDTSLATVLSGEMVRLGLRMPGASRGPSPGPGARLRVPGGGPGRAPGADAWCEDEADLLRSCGLLSRMLGMSKSFSTGDIARLEEPEPVRRAVSQAALLGLRTELAAGRLDQASRSCSTWVAVGDLASTSQLPSPQGRQQTAAGGAGQSPFSAADLIRAVNKKVLHAYRDRSD</sequence>
<reference evidence="2 3" key="1">
    <citation type="submission" date="2019-07" db="EMBL/GenBank/DDBJ databases">
        <title>Draft genome assembly of a fouling barnacle, Amphibalanus amphitrite (Darwin, 1854): The first reference genome for Thecostraca.</title>
        <authorList>
            <person name="Kim W."/>
        </authorList>
    </citation>
    <scope>NUCLEOTIDE SEQUENCE [LARGE SCALE GENOMIC DNA]</scope>
    <source>
        <strain evidence="2">SNU_AA5</strain>
        <tissue evidence="2">Soma without cirri and trophi</tissue>
    </source>
</reference>
<dbReference type="Proteomes" id="UP000440578">
    <property type="component" value="Unassembled WGS sequence"/>
</dbReference>
<feature type="compositionally biased region" description="Low complexity" evidence="1">
    <location>
        <begin position="47"/>
        <end position="63"/>
    </location>
</feature>
<keyword evidence="3" id="KW-1185">Reference proteome</keyword>